<dbReference type="InterPro" id="IPR001338">
    <property type="entry name" value="Class_I_Hydrophobin"/>
</dbReference>
<evidence type="ECO:0000256" key="6">
    <source>
        <dbReference type="RuleBase" id="RU365009"/>
    </source>
</evidence>
<evidence type="ECO:0000256" key="4">
    <source>
        <dbReference type="ARBA" id="ARBA00022525"/>
    </source>
</evidence>
<protein>
    <recommendedName>
        <fullName evidence="6">Hydrophobin</fullName>
    </recommendedName>
</protein>
<keyword evidence="6" id="KW-0732">Signal</keyword>
<evidence type="ECO:0000256" key="2">
    <source>
        <dbReference type="ARBA" id="ARBA00010446"/>
    </source>
</evidence>
<accession>A0A1Y2I5M6</accession>
<evidence type="ECO:0000313" key="7">
    <source>
        <dbReference type="EMBL" id="OSC96447.1"/>
    </source>
</evidence>
<name>A0A1Y2I5M6_TRAC3</name>
<organism evidence="7 8">
    <name type="scientific">Trametes coccinea (strain BRFM310)</name>
    <name type="common">Pycnoporus coccineus</name>
    <dbReference type="NCBI Taxonomy" id="1353009"/>
    <lineage>
        <taxon>Eukaryota</taxon>
        <taxon>Fungi</taxon>
        <taxon>Dikarya</taxon>
        <taxon>Basidiomycota</taxon>
        <taxon>Agaricomycotina</taxon>
        <taxon>Agaricomycetes</taxon>
        <taxon>Polyporales</taxon>
        <taxon>Polyporaceae</taxon>
        <taxon>Trametes</taxon>
    </lineage>
</organism>
<dbReference type="CDD" id="cd23507">
    <property type="entry name" value="hydrophobin_I"/>
    <property type="match status" value="1"/>
</dbReference>
<feature type="chain" id="PRO_5013987564" description="Hydrophobin" evidence="6">
    <location>
        <begin position="19"/>
        <end position="115"/>
    </location>
</feature>
<evidence type="ECO:0000256" key="1">
    <source>
        <dbReference type="ARBA" id="ARBA00004191"/>
    </source>
</evidence>
<feature type="signal peptide" evidence="6">
    <location>
        <begin position="1"/>
        <end position="18"/>
    </location>
</feature>
<proteinExistence type="inferred from homology"/>
<gene>
    <name evidence="7" type="ORF">PYCCODRAFT_1472628</name>
</gene>
<dbReference type="SMART" id="SM00075">
    <property type="entry name" value="HYDRO"/>
    <property type="match status" value="1"/>
</dbReference>
<dbReference type="AlphaFoldDB" id="A0A1Y2I5M6"/>
<keyword evidence="3 6" id="KW-0134">Cell wall</keyword>
<keyword evidence="5 6" id="KW-1015">Disulfide bond</keyword>
<dbReference type="EMBL" id="KZ084182">
    <property type="protein sequence ID" value="OSC96447.1"/>
    <property type="molecule type" value="Genomic_DNA"/>
</dbReference>
<keyword evidence="8" id="KW-1185">Reference proteome</keyword>
<dbReference type="Proteomes" id="UP000193067">
    <property type="component" value="Unassembled WGS sequence"/>
</dbReference>
<comment type="subcellular location">
    <subcellularLocation>
        <location evidence="1 6">Secreted</location>
        <location evidence="1 6">Cell wall</location>
    </subcellularLocation>
</comment>
<dbReference type="GO" id="GO:0009277">
    <property type="term" value="C:fungal-type cell wall"/>
    <property type="evidence" value="ECO:0007669"/>
    <property type="project" value="InterPro"/>
</dbReference>
<evidence type="ECO:0000256" key="5">
    <source>
        <dbReference type="ARBA" id="ARBA00023157"/>
    </source>
</evidence>
<sequence>MFAKLAAFTALFVTLAAANPLPDVGSPSQCNTGPVQCCDQLQDPTDVASQGLLSILNLNLQDVNGQLGLQCNPINVIGLGQGADCSAHPVCCDNTRQVNGIDTLIGISCIPVSLD</sequence>
<keyword evidence="4 6" id="KW-0964">Secreted</keyword>
<dbReference type="OrthoDB" id="4225815at2759"/>
<evidence type="ECO:0000256" key="3">
    <source>
        <dbReference type="ARBA" id="ARBA00022512"/>
    </source>
</evidence>
<comment type="similarity">
    <text evidence="2 6">Belongs to the fungal hydrophobin family.</text>
</comment>
<dbReference type="GO" id="GO:0005199">
    <property type="term" value="F:structural constituent of cell wall"/>
    <property type="evidence" value="ECO:0007669"/>
    <property type="project" value="InterPro"/>
</dbReference>
<evidence type="ECO:0000313" key="8">
    <source>
        <dbReference type="Proteomes" id="UP000193067"/>
    </source>
</evidence>
<dbReference type="Pfam" id="PF01185">
    <property type="entry name" value="Hydrophobin"/>
    <property type="match status" value="1"/>
</dbReference>
<reference evidence="7 8" key="1">
    <citation type="journal article" date="2015" name="Biotechnol. Biofuels">
        <title>Enhanced degradation of softwood versus hardwood by the white-rot fungus Pycnoporus coccineus.</title>
        <authorList>
            <person name="Couturier M."/>
            <person name="Navarro D."/>
            <person name="Chevret D."/>
            <person name="Henrissat B."/>
            <person name="Piumi F."/>
            <person name="Ruiz-Duenas F.J."/>
            <person name="Martinez A.T."/>
            <person name="Grigoriev I.V."/>
            <person name="Riley R."/>
            <person name="Lipzen A."/>
            <person name="Berrin J.G."/>
            <person name="Master E.R."/>
            <person name="Rosso M.N."/>
        </authorList>
    </citation>
    <scope>NUCLEOTIDE SEQUENCE [LARGE SCALE GENOMIC DNA]</scope>
    <source>
        <strain evidence="7 8">BRFM310</strain>
    </source>
</reference>